<dbReference type="RefSeq" id="WP_193676723.1">
    <property type="nucleotide sequence ID" value="NZ_JADDIV010000003.1"/>
</dbReference>
<keyword evidence="5" id="KW-0418">Kinase</keyword>
<dbReference type="PROSITE" id="PS50109">
    <property type="entry name" value="HIS_KIN"/>
    <property type="match status" value="1"/>
</dbReference>
<organism evidence="9 10">
    <name type="scientific">Ramlibacter pallidus</name>
    <dbReference type="NCBI Taxonomy" id="2780087"/>
    <lineage>
        <taxon>Bacteria</taxon>
        <taxon>Pseudomonadati</taxon>
        <taxon>Pseudomonadota</taxon>
        <taxon>Betaproteobacteria</taxon>
        <taxon>Burkholderiales</taxon>
        <taxon>Comamonadaceae</taxon>
        <taxon>Ramlibacter</taxon>
    </lineage>
</organism>
<dbReference type="Gene3D" id="3.30.565.10">
    <property type="entry name" value="Histidine kinase-like ATPase, C-terminal domain"/>
    <property type="match status" value="1"/>
</dbReference>
<dbReference type="Pfam" id="PF02518">
    <property type="entry name" value="HATPase_c"/>
    <property type="match status" value="1"/>
</dbReference>
<dbReference type="SUPFAM" id="SSF55874">
    <property type="entry name" value="ATPase domain of HSP90 chaperone/DNA topoisomerase II/histidine kinase"/>
    <property type="match status" value="1"/>
</dbReference>
<evidence type="ECO:0000313" key="10">
    <source>
        <dbReference type="Proteomes" id="UP000806285"/>
    </source>
</evidence>
<name>A0ABR9S3L6_9BURK</name>
<dbReference type="Gene3D" id="1.10.287.130">
    <property type="match status" value="1"/>
</dbReference>
<dbReference type="SMART" id="SM00388">
    <property type="entry name" value="HisKA"/>
    <property type="match status" value="1"/>
</dbReference>
<evidence type="ECO:0000256" key="3">
    <source>
        <dbReference type="ARBA" id="ARBA00022553"/>
    </source>
</evidence>
<dbReference type="SUPFAM" id="SSF47384">
    <property type="entry name" value="Homodimeric domain of signal transducing histidine kinase"/>
    <property type="match status" value="1"/>
</dbReference>
<evidence type="ECO:0000256" key="1">
    <source>
        <dbReference type="ARBA" id="ARBA00000085"/>
    </source>
</evidence>
<evidence type="ECO:0000256" key="6">
    <source>
        <dbReference type="PROSITE-ProRule" id="PRU00169"/>
    </source>
</evidence>
<comment type="catalytic activity">
    <reaction evidence="1">
        <text>ATP + protein L-histidine = ADP + protein N-phospho-L-histidine.</text>
        <dbReference type="EC" id="2.7.13.3"/>
    </reaction>
</comment>
<gene>
    <name evidence="9" type="ORF">IM787_11075</name>
</gene>
<dbReference type="CDD" id="cd00082">
    <property type="entry name" value="HisKA"/>
    <property type="match status" value="1"/>
</dbReference>
<dbReference type="PRINTS" id="PR00344">
    <property type="entry name" value="BCTRLSENSOR"/>
</dbReference>
<dbReference type="PANTHER" id="PTHR42878">
    <property type="entry name" value="TWO-COMPONENT HISTIDINE KINASE"/>
    <property type="match status" value="1"/>
</dbReference>
<dbReference type="Gene3D" id="3.40.50.2300">
    <property type="match status" value="1"/>
</dbReference>
<feature type="domain" description="Histidine kinase" evidence="7">
    <location>
        <begin position="208"/>
        <end position="422"/>
    </location>
</feature>
<dbReference type="EMBL" id="JADDIV010000003">
    <property type="protein sequence ID" value="MBE7368109.1"/>
    <property type="molecule type" value="Genomic_DNA"/>
</dbReference>
<keyword evidence="10" id="KW-1185">Reference proteome</keyword>
<evidence type="ECO:0000259" key="7">
    <source>
        <dbReference type="PROSITE" id="PS50109"/>
    </source>
</evidence>
<dbReference type="InterPro" id="IPR003594">
    <property type="entry name" value="HATPase_dom"/>
</dbReference>
<evidence type="ECO:0000313" key="9">
    <source>
        <dbReference type="EMBL" id="MBE7368109.1"/>
    </source>
</evidence>
<dbReference type="InterPro" id="IPR036890">
    <property type="entry name" value="HATPase_C_sf"/>
</dbReference>
<dbReference type="Proteomes" id="UP000806285">
    <property type="component" value="Unassembled WGS sequence"/>
</dbReference>
<keyword evidence="4" id="KW-0808">Transferase</keyword>
<dbReference type="EC" id="2.7.13.3" evidence="2"/>
<evidence type="ECO:0000256" key="4">
    <source>
        <dbReference type="ARBA" id="ARBA00022679"/>
    </source>
</evidence>
<dbReference type="InterPro" id="IPR036097">
    <property type="entry name" value="HisK_dim/P_sf"/>
</dbReference>
<evidence type="ECO:0000256" key="5">
    <source>
        <dbReference type="ARBA" id="ARBA00022777"/>
    </source>
</evidence>
<proteinExistence type="predicted"/>
<feature type="modified residue" description="4-aspartylphosphate" evidence="6">
    <location>
        <position position="96"/>
    </location>
</feature>
<dbReference type="InterPro" id="IPR001789">
    <property type="entry name" value="Sig_transdc_resp-reg_receiver"/>
</dbReference>
<feature type="domain" description="Response regulatory" evidence="8">
    <location>
        <begin position="19"/>
        <end position="165"/>
    </location>
</feature>
<dbReference type="InterPro" id="IPR005467">
    <property type="entry name" value="His_kinase_dom"/>
</dbReference>
<reference evidence="9 10" key="1">
    <citation type="submission" date="2020-10" db="EMBL/GenBank/DDBJ databases">
        <title>Ramlibacter sp. HM2 16S ribosomal RNA gene Genome sequencing and assembly.</title>
        <authorList>
            <person name="Kang M."/>
        </authorList>
    </citation>
    <scope>NUCLEOTIDE SEQUENCE [LARGE SCALE GENOMIC DNA]</scope>
    <source>
        <strain evidence="9 10">HM2</strain>
    </source>
</reference>
<dbReference type="InterPro" id="IPR003661">
    <property type="entry name" value="HisK_dim/P_dom"/>
</dbReference>
<dbReference type="SMART" id="SM00387">
    <property type="entry name" value="HATPase_c"/>
    <property type="match status" value="1"/>
</dbReference>
<evidence type="ECO:0000256" key="2">
    <source>
        <dbReference type="ARBA" id="ARBA00012438"/>
    </source>
</evidence>
<dbReference type="SUPFAM" id="SSF52172">
    <property type="entry name" value="CheY-like"/>
    <property type="match status" value="1"/>
</dbReference>
<accession>A0ABR9S3L6</accession>
<dbReference type="InterPro" id="IPR011006">
    <property type="entry name" value="CheY-like_superfamily"/>
</dbReference>
<dbReference type="PANTHER" id="PTHR42878:SF15">
    <property type="entry name" value="BACTERIOPHYTOCHROME"/>
    <property type="match status" value="1"/>
</dbReference>
<protein>
    <recommendedName>
        <fullName evidence="2">histidine kinase</fullName>
        <ecNumber evidence="2">2.7.13.3</ecNumber>
    </recommendedName>
</protein>
<keyword evidence="3 6" id="KW-0597">Phosphoprotein</keyword>
<dbReference type="InterPro" id="IPR004358">
    <property type="entry name" value="Sig_transdc_His_kin-like_C"/>
</dbReference>
<dbReference type="Pfam" id="PF00072">
    <property type="entry name" value="Response_reg"/>
    <property type="match status" value="1"/>
</dbReference>
<evidence type="ECO:0000259" key="8">
    <source>
        <dbReference type="PROSITE" id="PS50110"/>
    </source>
</evidence>
<dbReference type="InterPro" id="IPR050351">
    <property type="entry name" value="BphY/WalK/GraS-like"/>
</dbReference>
<sequence length="425" mass="46721">MFVPAVEDSPPPPVLRNGRILLVDDAPSIHEDFRKILADQGPVDAEIDAREAAIFGLAPQRPGGFQLDSACQGEEALALVEAALASGRPYAMAFVDMRMPPGWDGVETIERLWRADPRLQVVICTAVSDHAWSEVLARLDVQDRLLIVKKPFDLIEVSQLAHTLTAKWCAAQQAAEQMRQLVDTVQRLRASETELRYTSRELESFAYSVAHDLRAPMAIIGSFGKLLAEHLEGHDGKPGHYLDRIIANANLGQEVLSGLLALTEIARAPLRLQTVDLSRIARQVMEELRHDAPGRAATVTIAPGLEAWADSRLMQCALRNLLENAWKFTSAREAADIEVGLASRTPLQDTFFVRDNGCGFDMAHADKLFHNFQRLHDAQEYPGTGVGLATVSRVLVRHGGHVWADSVPGQGSTFSFSLPRRPLAS</sequence>
<dbReference type="PROSITE" id="PS50110">
    <property type="entry name" value="RESPONSE_REGULATORY"/>
    <property type="match status" value="1"/>
</dbReference>
<comment type="caution">
    <text evidence="9">The sequence shown here is derived from an EMBL/GenBank/DDBJ whole genome shotgun (WGS) entry which is preliminary data.</text>
</comment>